<organism evidence="2 3">
    <name type="scientific">Acaromyces ingoldii</name>
    <dbReference type="NCBI Taxonomy" id="215250"/>
    <lineage>
        <taxon>Eukaryota</taxon>
        <taxon>Fungi</taxon>
        <taxon>Dikarya</taxon>
        <taxon>Basidiomycota</taxon>
        <taxon>Ustilaginomycotina</taxon>
        <taxon>Exobasidiomycetes</taxon>
        <taxon>Exobasidiales</taxon>
        <taxon>Cryptobasidiaceae</taxon>
        <taxon>Acaromyces</taxon>
    </lineage>
</organism>
<evidence type="ECO:0000313" key="2">
    <source>
        <dbReference type="EMBL" id="PWN91704.1"/>
    </source>
</evidence>
<dbReference type="EMBL" id="KZ819635">
    <property type="protein sequence ID" value="PWN91704.1"/>
    <property type="molecule type" value="Genomic_DNA"/>
</dbReference>
<dbReference type="InterPro" id="IPR000182">
    <property type="entry name" value="GNAT_dom"/>
</dbReference>
<dbReference type="Proteomes" id="UP000245768">
    <property type="component" value="Unassembled WGS sequence"/>
</dbReference>
<dbReference type="InterPro" id="IPR016181">
    <property type="entry name" value="Acyl_CoA_acyltransferase"/>
</dbReference>
<dbReference type="GO" id="GO:0016747">
    <property type="term" value="F:acyltransferase activity, transferring groups other than amino-acyl groups"/>
    <property type="evidence" value="ECO:0007669"/>
    <property type="project" value="InterPro"/>
</dbReference>
<keyword evidence="3" id="KW-1185">Reference proteome</keyword>
<dbReference type="InParanoid" id="A0A316YSA6"/>
<name>A0A316YSA6_9BASI</name>
<evidence type="ECO:0000313" key="3">
    <source>
        <dbReference type="Proteomes" id="UP000245768"/>
    </source>
</evidence>
<gene>
    <name evidence="2" type="ORF">FA10DRAFT_265550</name>
</gene>
<proteinExistence type="predicted"/>
<evidence type="ECO:0000259" key="1">
    <source>
        <dbReference type="Pfam" id="PF13302"/>
    </source>
</evidence>
<dbReference type="AlphaFoldDB" id="A0A316YSA6"/>
<accession>A0A316YSA6</accession>
<dbReference type="Pfam" id="PF13302">
    <property type="entry name" value="Acetyltransf_3"/>
    <property type="match status" value="1"/>
</dbReference>
<dbReference type="SUPFAM" id="SSF55729">
    <property type="entry name" value="Acyl-CoA N-acyltransferases (Nat)"/>
    <property type="match status" value="1"/>
</dbReference>
<dbReference type="RefSeq" id="XP_025378902.1">
    <property type="nucleotide sequence ID" value="XM_025521110.1"/>
</dbReference>
<protein>
    <recommendedName>
        <fullName evidence="1">N-acetyltransferase domain-containing protein</fullName>
    </recommendedName>
</protein>
<reference evidence="2" key="1">
    <citation type="journal article" date="2018" name="Mol. Biol. Evol.">
        <title>Broad Genomic Sampling Reveals a Smut Pathogenic Ancestry of the Fungal Clade Ustilaginomycotina.</title>
        <authorList>
            <person name="Kijpornyongpan T."/>
            <person name="Mondo S.J."/>
            <person name="Barry K."/>
            <person name="Sandor L."/>
            <person name="Lee J."/>
            <person name="Lipzen A."/>
            <person name="Pangilinan J."/>
            <person name="LaButti K."/>
            <person name="Hainaut M."/>
            <person name="Henrissat B."/>
            <person name="Grigoriev I.V."/>
            <person name="Spatafora J.W."/>
            <person name="Aime M.C."/>
        </authorList>
    </citation>
    <scope>NUCLEOTIDE SEQUENCE [LARGE SCALE GENOMIC DNA]</scope>
    <source>
        <strain evidence="2">MCA 4198</strain>
    </source>
</reference>
<sequence length="239" mass="26501">MSTLVESAVGDAGPPVLKQAVLDLGLSWDDALCEPFLQLAAPLDEYILTPLRKEDAPRMLEVLNDGRVYPKLANVPHPYTPEHAAKWVPIQREQARASLAHLARSAIRDGLTTLPVHAIRHRSISSGCATWIGDVKFYVPDGSTTWQVGYLLDPAHWSKGVMTHAVRSLLSLLQRITVSRAENQEGRRLLEVKSSAYKGNEASVRVLQKAGFTLMSLPEQDDEARCKGAIPEYKLLYRL</sequence>
<feature type="domain" description="N-acetyltransferase" evidence="1">
    <location>
        <begin position="47"/>
        <end position="213"/>
    </location>
</feature>
<dbReference type="GeneID" id="37043026"/>
<dbReference type="PANTHER" id="PTHR43328">
    <property type="entry name" value="ACETYLTRANSFERASE-RELATED"/>
    <property type="match status" value="1"/>
</dbReference>
<dbReference type="OrthoDB" id="630895at2759"/>
<dbReference type="Gene3D" id="3.40.630.30">
    <property type="match status" value="1"/>
</dbReference>
<dbReference type="PANTHER" id="PTHR43328:SF1">
    <property type="entry name" value="N-ACETYLTRANSFERASE DOMAIN-CONTAINING PROTEIN"/>
    <property type="match status" value="1"/>
</dbReference>